<dbReference type="InterPro" id="IPR036396">
    <property type="entry name" value="Cyt_P450_sf"/>
</dbReference>
<comment type="similarity">
    <text evidence="2 9">Belongs to the cytochrome P450 family.</text>
</comment>
<dbReference type="PANTHER" id="PTHR24305">
    <property type="entry name" value="CYTOCHROME P450"/>
    <property type="match status" value="1"/>
</dbReference>
<gene>
    <name evidence="11" type="ORF">Z518_04828</name>
</gene>
<evidence type="ECO:0000256" key="6">
    <source>
        <dbReference type="ARBA" id="ARBA00023004"/>
    </source>
</evidence>
<evidence type="ECO:0000256" key="7">
    <source>
        <dbReference type="ARBA" id="ARBA00023033"/>
    </source>
</evidence>
<dbReference type="Gene3D" id="1.10.630.10">
    <property type="entry name" value="Cytochrome P450"/>
    <property type="match status" value="1"/>
</dbReference>
<keyword evidence="6 8" id="KW-0408">Iron</keyword>
<keyword evidence="5 9" id="KW-0560">Oxidoreductase</keyword>
<keyword evidence="10" id="KW-0472">Membrane</keyword>
<dbReference type="VEuPathDB" id="FungiDB:Z518_04828"/>
<dbReference type="GO" id="GO:0004497">
    <property type="term" value="F:monooxygenase activity"/>
    <property type="evidence" value="ECO:0007669"/>
    <property type="project" value="UniProtKB-KW"/>
</dbReference>
<evidence type="ECO:0000313" key="12">
    <source>
        <dbReference type="Proteomes" id="UP000053617"/>
    </source>
</evidence>
<dbReference type="GO" id="GO:0005506">
    <property type="term" value="F:iron ion binding"/>
    <property type="evidence" value="ECO:0007669"/>
    <property type="project" value="InterPro"/>
</dbReference>
<keyword evidence="12" id="KW-1185">Reference proteome</keyword>
<evidence type="ECO:0000256" key="4">
    <source>
        <dbReference type="ARBA" id="ARBA00022723"/>
    </source>
</evidence>
<dbReference type="InterPro" id="IPR017972">
    <property type="entry name" value="Cyt_P450_CS"/>
</dbReference>
<dbReference type="Pfam" id="PF00067">
    <property type="entry name" value="p450"/>
    <property type="match status" value="1"/>
</dbReference>
<dbReference type="PANTHER" id="PTHR24305:SF210">
    <property type="entry name" value="CYTOCHROME P450 MONOOXYGENASE ASQL-RELATED"/>
    <property type="match status" value="1"/>
</dbReference>
<keyword evidence="10" id="KW-1133">Transmembrane helix</keyword>
<evidence type="ECO:0008006" key="13">
    <source>
        <dbReference type="Google" id="ProtNLM"/>
    </source>
</evidence>
<evidence type="ECO:0000256" key="1">
    <source>
        <dbReference type="ARBA" id="ARBA00001971"/>
    </source>
</evidence>
<comment type="cofactor">
    <cofactor evidence="1 8">
        <name>heme</name>
        <dbReference type="ChEBI" id="CHEBI:30413"/>
    </cofactor>
</comment>
<name>A0A0D2FWZ7_9EURO</name>
<dbReference type="Proteomes" id="UP000053617">
    <property type="component" value="Unassembled WGS sequence"/>
</dbReference>
<dbReference type="PROSITE" id="PS00086">
    <property type="entry name" value="CYTOCHROME_P450"/>
    <property type="match status" value="1"/>
</dbReference>
<dbReference type="PRINTS" id="PR00385">
    <property type="entry name" value="P450"/>
</dbReference>
<dbReference type="GO" id="GO:0020037">
    <property type="term" value="F:heme binding"/>
    <property type="evidence" value="ECO:0007669"/>
    <property type="project" value="InterPro"/>
</dbReference>
<dbReference type="GO" id="GO:0016705">
    <property type="term" value="F:oxidoreductase activity, acting on paired donors, with incorporation or reduction of molecular oxygen"/>
    <property type="evidence" value="ECO:0007669"/>
    <property type="project" value="InterPro"/>
</dbReference>
<evidence type="ECO:0000256" key="5">
    <source>
        <dbReference type="ARBA" id="ARBA00023002"/>
    </source>
</evidence>
<feature type="transmembrane region" description="Helical" evidence="10">
    <location>
        <begin position="20"/>
        <end position="45"/>
    </location>
</feature>
<keyword evidence="3 8" id="KW-0349">Heme</keyword>
<dbReference type="PRINTS" id="PR00463">
    <property type="entry name" value="EP450I"/>
</dbReference>
<dbReference type="CDD" id="cd11058">
    <property type="entry name" value="CYP60B-like"/>
    <property type="match status" value="1"/>
</dbReference>
<keyword evidence="10" id="KW-0812">Transmembrane</keyword>
<sequence>MNVMKERVGLLSRVTIMQGVMLLTTVFISLCLVYTIGMMVYNVFFHPLRKYPGPKWWAASRVPFIYHSTNGRVHNEILKLHKKYGGIVRIGPKELSYTTKNAWKEIYGLRSNEMSKDLRGSGLLPTFAEAPAINTAPRKDHARMRRTVAHAFSEKALREQEDRMQYYVDLLISRLRDKCIEGPQDIVSWLNYTTFDIMGELTYSQPFGCLEEGRYHDWVKMIFQGIKQHPWVQALLWYNLTALRKWLTPHELVEAKSKADNNAISTVDERLAKKDNIDRKDFMSYILRHNDDRGMSDAEIKQTAIILMVAGSETTATFLSGALYLLLRNPRVYERLVKEIRDTFSTYESIGIVSTNELRYLPAVVAESFRCYPPAPNTHPRIVPEPGEFIEERWVPGDTTVGVSQWATNHDPENFYRPDDFLPERHLPDLHPLRDESQDVPAHLFEDDNKEVVQPFSVGPRNCLGKNLAYGELRSILAKLLWTFDLELSPQSDNDKWITTQQTFMLWEKPSLYVNITPRKEA</sequence>
<dbReference type="GeneID" id="25292899"/>
<evidence type="ECO:0000313" key="11">
    <source>
        <dbReference type="EMBL" id="KIX06852.1"/>
    </source>
</evidence>
<accession>A0A0D2FWZ7</accession>
<dbReference type="STRING" id="1442369.A0A0D2FWZ7"/>
<evidence type="ECO:0000256" key="8">
    <source>
        <dbReference type="PIRSR" id="PIRSR602401-1"/>
    </source>
</evidence>
<dbReference type="OrthoDB" id="1470350at2759"/>
<evidence type="ECO:0000256" key="10">
    <source>
        <dbReference type="SAM" id="Phobius"/>
    </source>
</evidence>
<protein>
    <recommendedName>
        <fullName evidence="13">Cytochrome P450 monooxygenase</fullName>
    </recommendedName>
</protein>
<dbReference type="HOGENOM" id="CLU_001570_14_11_1"/>
<organism evidence="11 12">
    <name type="scientific">Rhinocladiella mackenziei CBS 650.93</name>
    <dbReference type="NCBI Taxonomy" id="1442369"/>
    <lineage>
        <taxon>Eukaryota</taxon>
        <taxon>Fungi</taxon>
        <taxon>Dikarya</taxon>
        <taxon>Ascomycota</taxon>
        <taxon>Pezizomycotina</taxon>
        <taxon>Eurotiomycetes</taxon>
        <taxon>Chaetothyriomycetidae</taxon>
        <taxon>Chaetothyriales</taxon>
        <taxon>Herpotrichiellaceae</taxon>
        <taxon>Rhinocladiella</taxon>
    </lineage>
</organism>
<reference evidence="11 12" key="1">
    <citation type="submission" date="2015-01" db="EMBL/GenBank/DDBJ databases">
        <title>The Genome Sequence of Rhinocladiella mackenzie CBS 650.93.</title>
        <authorList>
            <consortium name="The Broad Institute Genomics Platform"/>
            <person name="Cuomo C."/>
            <person name="de Hoog S."/>
            <person name="Gorbushina A."/>
            <person name="Stielow B."/>
            <person name="Teixiera M."/>
            <person name="Abouelleil A."/>
            <person name="Chapman S.B."/>
            <person name="Priest M."/>
            <person name="Young S.K."/>
            <person name="Wortman J."/>
            <person name="Nusbaum C."/>
            <person name="Birren B."/>
        </authorList>
    </citation>
    <scope>NUCLEOTIDE SEQUENCE [LARGE SCALE GENOMIC DNA]</scope>
    <source>
        <strain evidence="11 12">CBS 650.93</strain>
    </source>
</reference>
<dbReference type="SUPFAM" id="SSF48264">
    <property type="entry name" value="Cytochrome P450"/>
    <property type="match status" value="1"/>
</dbReference>
<dbReference type="RefSeq" id="XP_013273988.1">
    <property type="nucleotide sequence ID" value="XM_013418534.1"/>
</dbReference>
<keyword evidence="7 9" id="KW-0503">Monooxygenase</keyword>
<keyword evidence="4 8" id="KW-0479">Metal-binding</keyword>
<evidence type="ECO:0000256" key="3">
    <source>
        <dbReference type="ARBA" id="ARBA00022617"/>
    </source>
</evidence>
<evidence type="ECO:0000256" key="2">
    <source>
        <dbReference type="ARBA" id="ARBA00010617"/>
    </source>
</evidence>
<dbReference type="InterPro" id="IPR001128">
    <property type="entry name" value="Cyt_P450"/>
</dbReference>
<dbReference type="AlphaFoldDB" id="A0A0D2FWZ7"/>
<dbReference type="InterPro" id="IPR050121">
    <property type="entry name" value="Cytochrome_P450_monoxygenase"/>
</dbReference>
<dbReference type="InterPro" id="IPR002401">
    <property type="entry name" value="Cyt_P450_E_grp-I"/>
</dbReference>
<dbReference type="EMBL" id="KN847477">
    <property type="protein sequence ID" value="KIX06852.1"/>
    <property type="molecule type" value="Genomic_DNA"/>
</dbReference>
<feature type="binding site" description="axial binding residue" evidence="8">
    <location>
        <position position="463"/>
    </location>
    <ligand>
        <name>heme</name>
        <dbReference type="ChEBI" id="CHEBI:30413"/>
    </ligand>
    <ligandPart>
        <name>Fe</name>
        <dbReference type="ChEBI" id="CHEBI:18248"/>
    </ligandPart>
</feature>
<evidence type="ECO:0000256" key="9">
    <source>
        <dbReference type="RuleBase" id="RU000461"/>
    </source>
</evidence>
<proteinExistence type="inferred from homology"/>